<evidence type="ECO:0000256" key="1">
    <source>
        <dbReference type="ARBA" id="ARBA00004761"/>
    </source>
</evidence>
<dbReference type="Proteomes" id="UP000252797">
    <property type="component" value="Unassembled WGS sequence"/>
</dbReference>
<evidence type="ECO:0000256" key="4">
    <source>
        <dbReference type="ARBA" id="ARBA00023239"/>
    </source>
</evidence>
<dbReference type="RefSeq" id="WP_113846332.1">
    <property type="nucleotide sequence ID" value="NZ_LEPB01000006.1"/>
</dbReference>
<evidence type="ECO:0000313" key="7">
    <source>
        <dbReference type="Proteomes" id="UP000252797"/>
    </source>
</evidence>
<keyword evidence="4" id="KW-0456">Lyase</keyword>
<reference evidence="6 7" key="1">
    <citation type="submission" date="2015-06" db="EMBL/GenBank/DDBJ databases">
        <title>The Genome Sequence of Enterococcus durans 4EA1.</title>
        <authorList>
            <consortium name="The Broad Institute Genomics Platform"/>
            <consortium name="The Broad Institute Genome Sequencing Center for Infectious Disease"/>
            <person name="Earl A.M."/>
            <person name="Van Tyne D."/>
            <person name="Lebreton F."/>
            <person name="Saavedra J.T."/>
            <person name="Gilmore M.S."/>
            <person name="Manson Mcguire A."/>
            <person name="Clock S."/>
            <person name="Crupain M."/>
            <person name="Rangan U."/>
            <person name="Young S."/>
            <person name="Abouelleil A."/>
            <person name="Cao P."/>
            <person name="Chapman S.B."/>
            <person name="Griggs A."/>
            <person name="Priest M."/>
            <person name="Shea T."/>
            <person name="Wortman J."/>
            <person name="Nusbaum C."/>
            <person name="Birren B."/>
        </authorList>
    </citation>
    <scope>NUCLEOTIDE SEQUENCE [LARGE SCALE GENOMIC DNA]</scope>
    <source>
        <strain evidence="6 7">4EA1</strain>
    </source>
</reference>
<dbReference type="PANTHER" id="PTHR30246">
    <property type="entry name" value="2-KETO-3-DEOXY-6-PHOSPHOGLUCONATE ALDOLASE"/>
    <property type="match status" value="1"/>
</dbReference>
<dbReference type="Gene3D" id="3.20.20.70">
    <property type="entry name" value="Aldolase class I"/>
    <property type="match status" value="1"/>
</dbReference>
<keyword evidence="5" id="KW-0119">Carbohydrate metabolism</keyword>
<gene>
    <name evidence="6" type="ORF">EA71_02782</name>
</gene>
<proteinExistence type="inferred from homology"/>
<comment type="similarity">
    <text evidence="2">Belongs to the KHG/KDPG aldolase family.</text>
</comment>
<accession>A0A367CBT3</accession>
<comment type="subunit">
    <text evidence="3">Homotrimer.</text>
</comment>
<organism evidence="6 7">
    <name type="scientific">Enterococcus durans</name>
    <dbReference type="NCBI Taxonomy" id="53345"/>
    <lineage>
        <taxon>Bacteria</taxon>
        <taxon>Bacillati</taxon>
        <taxon>Bacillota</taxon>
        <taxon>Bacilli</taxon>
        <taxon>Lactobacillales</taxon>
        <taxon>Enterococcaceae</taxon>
        <taxon>Enterococcus</taxon>
    </lineage>
</organism>
<dbReference type="AlphaFoldDB" id="A0A367CBT3"/>
<dbReference type="SUPFAM" id="SSF51569">
    <property type="entry name" value="Aldolase"/>
    <property type="match status" value="1"/>
</dbReference>
<comment type="pathway">
    <text evidence="1">Carbohydrate acid metabolism.</text>
</comment>
<dbReference type="EMBL" id="LEPB01000006">
    <property type="protein sequence ID" value="RCA09926.1"/>
    <property type="molecule type" value="Genomic_DNA"/>
</dbReference>
<dbReference type="Pfam" id="PF01081">
    <property type="entry name" value="Aldolase"/>
    <property type="match status" value="1"/>
</dbReference>
<dbReference type="InterPro" id="IPR000887">
    <property type="entry name" value="Aldlse_KDPG_KHG"/>
</dbReference>
<evidence type="ECO:0000256" key="5">
    <source>
        <dbReference type="ARBA" id="ARBA00023277"/>
    </source>
</evidence>
<dbReference type="InterPro" id="IPR013785">
    <property type="entry name" value="Aldolase_TIM"/>
</dbReference>
<comment type="caution">
    <text evidence="6">The sequence shown here is derived from an EMBL/GenBank/DDBJ whole genome shotgun (WGS) entry which is preliminary data.</text>
</comment>
<evidence type="ECO:0000313" key="6">
    <source>
        <dbReference type="EMBL" id="RCA09926.1"/>
    </source>
</evidence>
<dbReference type="PANTHER" id="PTHR30246:SF1">
    <property type="entry name" value="2-DEHYDRO-3-DEOXY-6-PHOSPHOGALACTONATE ALDOLASE-RELATED"/>
    <property type="match status" value="1"/>
</dbReference>
<dbReference type="CDD" id="cd00452">
    <property type="entry name" value="KDPG_aldolase"/>
    <property type="match status" value="1"/>
</dbReference>
<sequence>MELENYPKATAILRGYTYEEAMVVIRVLSEFKHFIGVEVTTNNSDHLKIIHDGKNRFGDKISIGVGTVVTVEQAEEAIEAGAEFMLGPQKFNDKIFKLAKRKGVLTIPGAMSPTEIFKMFEMGADIVKVFPANCLGPEYFNQVQAPLGSLPLMAVGGVDQTNAQNYLNNGASYVGIGSKFFEKSAVHQLNYERLMELAESFIDSLRVE</sequence>
<evidence type="ECO:0008006" key="8">
    <source>
        <dbReference type="Google" id="ProtNLM"/>
    </source>
</evidence>
<dbReference type="GO" id="GO:0016829">
    <property type="term" value="F:lyase activity"/>
    <property type="evidence" value="ECO:0007669"/>
    <property type="project" value="UniProtKB-KW"/>
</dbReference>
<protein>
    <recommendedName>
        <fullName evidence="8">2-dehydro-3-deoxyphosphogluconate aldolase</fullName>
    </recommendedName>
</protein>
<evidence type="ECO:0000256" key="2">
    <source>
        <dbReference type="ARBA" id="ARBA00006906"/>
    </source>
</evidence>
<evidence type="ECO:0000256" key="3">
    <source>
        <dbReference type="ARBA" id="ARBA00011233"/>
    </source>
</evidence>
<name>A0A367CBT3_9ENTE</name>